<protein>
    <submittedName>
        <fullName evidence="3">Uncharacterized protein LOC109713156 isoform X1</fullName>
    </submittedName>
</protein>
<accession>A0A6P5F9V4</accession>
<evidence type="ECO:0000256" key="1">
    <source>
        <dbReference type="SAM" id="SignalP"/>
    </source>
</evidence>
<keyword evidence="1" id="KW-0732">Signal</keyword>
<organism evidence="2 3">
    <name type="scientific">Ananas comosus</name>
    <name type="common">Pineapple</name>
    <name type="synonym">Ananas ananas</name>
    <dbReference type="NCBI Taxonomy" id="4615"/>
    <lineage>
        <taxon>Eukaryota</taxon>
        <taxon>Viridiplantae</taxon>
        <taxon>Streptophyta</taxon>
        <taxon>Embryophyta</taxon>
        <taxon>Tracheophyta</taxon>
        <taxon>Spermatophyta</taxon>
        <taxon>Magnoliopsida</taxon>
        <taxon>Liliopsida</taxon>
        <taxon>Poales</taxon>
        <taxon>Bromeliaceae</taxon>
        <taxon>Bromelioideae</taxon>
        <taxon>Ananas</taxon>
    </lineage>
</organism>
<gene>
    <name evidence="3" type="primary">LOC109713156</name>
</gene>
<evidence type="ECO:0000313" key="2">
    <source>
        <dbReference type="Proteomes" id="UP000515123"/>
    </source>
</evidence>
<dbReference type="PANTHER" id="PTHR46995">
    <property type="entry name" value="OS09G0508200 PROTEIN"/>
    <property type="match status" value="1"/>
</dbReference>
<reference evidence="2" key="1">
    <citation type="journal article" date="2015" name="Nat. Genet.">
        <title>The pineapple genome and the evolution of CAM photosynthesis.</title>
        <authorList>
            <person name="Ming R."/>
            <person name="VanBuren R."/>
            <person name="Wai C.M."/>
            <person name="Tang H."/>
            <person name="Schatz M.C."/>
            <person name="Bowers J.E."/>
            <person name="Lyons E."/>
            <person name="Wang M.L."/>
            <person name="Chen J."/>
            <person name="Biggers E."/>
            <person name="Zhang J."/>
            <person name="Huang L."/>
            <person name="Zhang L."/>
            <person name="Miao W."/>
            <person name="Zhang J."/>
            <person name="Ye Z."/>
            <person name="Miao C."/>
            <person name="Lin Z."/>
            <person name="Wang H."/>
            <person name="Zhou H."/>
            <person name="Yim W.C."/>
            <person name="Priest H.D."/>
            <person name="Zheng C."/>
            <person name="Woodhouse M."/>
            <person name="Edger P.P."/>
            <person name="Guyot R."/>
            <person name="Guo H.B."/>
            <person name="Guo H."/>
            <person name="Zheng G."/>
            <person name="Singh R."/>
            <person name="Sharma A."/>
            <person name="Min X."/>
            <person name="Zheng Y."/>
            <person name="Lee H."/>
            <person name="Gurtowski J."/>
            <person name="Sedlazeck F.J."/>
            <person name="Harkess A."/>
            <person name="McKain M.R."/>
            <person name="Liao Z."/>
            <person name="Fang J."/>
            <person name="Liu J."/>
            <person name="Zhang X."/>
            <person name="Zhang Q."/>
            <person name="Hu W."/>
            <person name="Qin Y."/>
            <person name="Wang K."/>
            <person name="Chen L.Y."/>
            <person name="Shirley N."/>
            <person name="Lin Y.R."/>
            <person name="Liu L.Y."/>
            <person name="Hernandez A.G."/>
            <person name="Wright C.L."/>
            <person name="Bulone V."/>
            <person name="Tuskan G.A."/>
            <person name="Heath K."/>
            <person name="Zee F."/>
            <person name="Moore P.H."/>
            <person name="Sunkar R."/>
            <person name="Leebens-Mack J.H."/>
            <person name="Mockler T."/>
            <person name="Bennetzen J.L."/>
            <person name="Freeling M."/>
            <person name="Sankoff D."/>
            <person name="Paterson A.H."/>
            <person name="Zhu X."/>
            <person name="Yang X."/>
            <person name="Smith J.A."/>
            <person name="Cushman J.C."/>
            <person name="Paull R.E."/>
            <person name="Yu Q."/>
        </authorList>
    </citation>
    <scope>NUCLEOTIDE SEQUENCE [LARGE SCALE GENOMIC DNA]</scope>
    <source>
        <strain evidence="2">cv. F153</strain>
    </source>
</reference>
<proteinExistence type="predicted"/>
<dbReference type="Proteomes" id="UP000515123">
    <property type="component" value="Linkage group 1"/>
</dbReference>
<feature type="signal peptide" evidence="1">
    <location>
        <begin position="1"/>
        <end position="23"/>
    </location>
</feature>
<dbReference type="OrthoDB" id="1588785at2759"/>
<feature type="chain" id="PRO_5028403271" evidence="1">
    <location>
        <begin position="24"/>
        <end position="217"/>
    </location>
</feature>
<keyword evidence="2" id="KW-1185">Reference proteome</keyword>
<dbReference type="GeneID" id="109713156"/>
<sequence>MDSTTLIVAFLSLCTTNFFSAEALPRPISNITVLGSVYCDPCSNNTFSKHSFFLKVYYPVVQSARVQIQCRFRVNSTSREEILIEAERTTDKFGIYKLDIPPVDGFECREGREIRSACRANLISSSSSSCNVPGLQGSTQHLAIKPKQANICFFNLNALNYRPPRRNTILCGTHNTINSSLLFWPFLPPFWPLPFSIPQWLTPFLKLSSFPSPPSKS</sequence>
<dbReference type="PANTHER" id="PTHR46995:SF6">
    <property type="entry name" value="POLLEN OLE E 1 ALLERGEN AND EXTENSIN FAMILY PROTEIN"/>
    <property type="match status" value="1"/>
</dbReference>
<evidence type="ECO:0000313" key="3">
    <source>
        <dbReference type="RefSeq" id="XP_020092729.1"/>
    </source>
</evidence>
<name>A0A6P5F9V4_ANACO</name>
<dbReference type="Pfam" id="PF01190">
    <property type="entry name" value="Pollen_Ole_e_1"/>
    <property type="match status" value="1"/>
</dbReference>
<dbReference type="RefSeq" id="XP_020092729.1">
    <property type="nucleotide sequence ID" value="XM_020237140.1"/>
</dbReference>
<reference evidence="3" key="2">
    <citation type="submission" date="2025-08" db="UniProtKB">
        <authorList>
            <consortium name="RefSeq"/>
        </authorList>
    </citation>
    <scope>IDENTIFICATION</scope>
    <source>
        <tissue evidence="3">Leaf</tissue>
    </source>
</reference>
<dbReference type="AlphaFoldDB" id="A0A6P5F9V4"/>